<reference evidence="4" key="1">
    <citation type="submission" date="2011-07" db="EMBL/GenBank/DDBJ databases">
        <title>Divergent evolution of antigenic variation in African trypanosomes.</title>
        <authorList>
            <person name="Jackson A.P."/>
            <person name="Berry A."/>
            <person name="Allison H.C."/>
            <person name="Burton P."/>
            <person name="Anderson J."/>
            <person name="Aslett M."/>
            <person name="Brown R."/>
            <person name="Corton N."/>
            <person name="Harris D."/>
            <person name="Hauser H."/>
            <person name="Gamble J."/>
            <person name="Gilderthorp R."/>
            <person name="McQuillan J."/>
            <person name="Quail M.A."/>
            <person name="Sanders M."/>
            <person name="Van Tonder A."/>
            <person name="Ginger M.L."/>
            <person name="Donelson J.E."/>
            <person name="Field M.C."/>
            <person name="Barry J.D."/>
            <person name="Berriman M."/>
            <person name="Hertz-Fowler C."/>
        </authorList>
    </citation>
    <scope>NUCLEOTIDE SEQUENCE [LARGE SCALE GENOMIC DNA]</scope>
    <source>
        <strain evidence="4">IL3000</strain>
    </source>
</reference>
<comment type="caution">
    <text evidence="3">The sequence shown here is derived from an EMBL/GenBank/DDBJ whole genome shotgun (WGS) entry which is preliminary data.</text>
</comment>
<feature type="region of interest" description="Disordered" evidence="2">
    <location>
        <begin position="151"/>
        <end position="178"/>
    </location>
</feature>
<evidence type="ECO:0000313" key="4">
    <source>
        <dbReference type="Proteomes" id="UP000000702"/>
    </source>
</evidence>
<evidence type="ECO:0000313" key="3">
    <source>
        <dbReference type="EMBL" id="CCD14892.1"/>
    </source>
</evidence>
<keyword evidence="1" id="KW-0175">Coiled coil</keyword>
<evidence type="ECO:0000256" key="1">
    <source>
        <dbReference type="SAM" id="Coils"/>
    </source>
</evidence>
<feature type="compositionally biased region" description="Polar residues" evidence="2">
    <location>
        <begin position="164"/>
        <end position="173"/>
    </location>
</feature>
<reference evidence="3 4" key="3">
    <citation type="journal article" date="2012" name="Proc. Natl. Acad. Sci. U.S.A.">
        <title>Antigenic diversity is generated by distinct evolutionary mechanisms in African trypanosome species.</title>
        <authorList>
            <person name="Jackson A.P."/>
            <person name="Berry A."/>
            <person name="Aslett M."/>
            <person name="Allison H.C."/>
            <person name="Burton P."/>
            <person name="Vavrova-Anderson J."/>
            <person name="Brown R."/>
            <person name="Browne H."/>
            <person name="Corton N."/>
            <person name="Hauser H."/>
            <person name="Gamble J."/>
            <person name="Gilderthorp R."/>
            <person name="Marcello L."/>
            <person name="McQuillan J."/>
            <person name="Otto T.D."/>
            <person name="Quail M.A."/>
            <person name="Sanders M.J."/>
            <person name="van Tonder A."/>
            <person name="Ginger M.L."/>
            <person name="Field M.C."/>
            <person name="Barry J.D."/>
            <person name="Hertz-Fowler C."/>
            <person name="Berriman M."/>
        </authorList>
    </citation>
    <scope>NUCLEOTIDE SEQUENCE [LARGE SCALE GENOMIC DNA]</scope>
    <source>
        <strain evidence="3 4">IL3000</strain>
    </source>
</reference>
<reference key="2">
    <citation type="submission" date="2011-07" db="EMBL/GenBank/DDBJ databases">
        <title>Divergent evolution of antigenic variation in African trypanosomes.</title>
        <authorList>
            <person name="Jackson A.P."/>
            <person name="Berry A."/>
            <person name="Allison H.C."/>
            <person name="Burton P."/>
            <person name="Anderson J."/>
            <person name="Aslett M."/>
            <person name="Brown R."/>
            <person name="Corton N."/>
            <person name="Harris D."/>
            <person name="Hauser H."/>
            <person name="Gamble J."/>
            <person name="Gilderthorp R."/>
            <person name="McQuillan J."/>
            <person name="Quail M.A."/>
            <person name="Sanders M."/>
            <person name="van Tonder A."/>
            <person name="Ginger M.L."/>
            <person name="Donelson J.E."/>
            <person name="Field M.C."/>
            <person name="Barry J.D."/>
            <person name="Berriman M."/>
            <person name="Hertz-Fowler C."/>
        </authorList>
    </citation>
    <scope>NUCLEOTIDE SEQUENCE [LARGE SCALE GENOMIC DNA]</scope>
    <source>
        <strain>IL3000</strain>
    </source>
</reference>
<sequence length="193" mass="22759">MRQLIEDEKIAQIRKRIRQEIAKALKDEEKTRKDIAQRSIKGLHDLIERCKSEKQRIVKELAERERREQLEHQREQEIIKQAQEQNAEMKRRIEEMKHNITTLLRDKKELGQEIKELRKANEKYTNELNSVTEKKTALEQKVMQHVGKIAESEQRLNELRQGDTPASSPSRAASETAEAIDVVHLRDLLKRIA</sequence>
<dbReference type="VEuPathDB" id="TriTrypDB:TcIL3000_0_54620"/>
<feature type="compositionally biased region" description="Basic and acidic residues" evidence="2">
    <location>
        <begin position="151"/>
        <end position="161"/>
    </location>
</feature>
<gene>
    <name evidence="3" type="ORF">TCIL3000_0_54620</name>
</gene>
<proteinExistence type="predicted"/>
<protein>
    <submittedName>
        <fullName evidence="3">WGS project CAEQ00000000 data, annotated contig 2203</fullName>
    </submittedName>
</protein>
<name>F9WC99_TRYCI</name>
<organism evidence="3 4">
    <name type="scientific">Trypanosoma congolense (strain IL3000)</name>
    <dbReference type="NCBI Taxonomy" id="1068625"/>
    <lineage>
        <taxon>Eukaryota</taxon>
        <taxon>Discoba</taxon>
        <taxon>Euglenozoa</taxon>
        <taxon>Kinetoplastea</taxon>
        <taxon>Metakinetoplastina</taxon>
        <taxon>Trypanosomatida</taxon>
        <taxon>Trypanosomatidae</taxon>
        <taxon>Trypanosoma</taxon>
        <taxon>Nannomonas</taxon>
    </lineage>
</organism>
<dbReference type="AlphaFoldDB" id="F9WC99"/>
<keyword evidence="4" id="KW-1185">Reference proteome</keyword>
<feature type="coiled-coil region" evidence="1">
    <location>
        <begin position="14"/>
        <end position="141"/>
    </location>
</feature>
<accession>F9WC99</accession>
<evidence type="ECO:0000256" key="2">
    <source>
        <dbReference type="SAM" id="MobiDB-lite"/>
    </source>
</evidence>
<dbReference type="EMBL" id="CAEQ01001689">
    <property type="protein sequence ID" value="CCD14892.1"/>
    <property type="molecule type" value="Genomic_DNA"/>
</dbReference>
<dbReference type="Proteomes" id="UP000000702">
    <property type="component" value="Unassembled WGS sequence"/>
</dbReference>